<dbReference type="OrthoDB" id="10499815at2759"/>
<accession>A0A5N6UHD3</accession>
<feature type="transmembrane region" description="Helical" evidence="1">
    <location>
        <begin position="29"/>
        <end position="51"/>
    </location>
</feature>
<keyword evidence="3" id="KW-1185">Reference proteome</keyword>
<sequence length="65" mass="7018">MVLHLLTGSIRLLTGPFVLPSFTTPDPGILPISSLPLIFMVLCLSAGRWMFSASKTPCVRCRLGS</sequence>
<dbReference type="EMBL" id="ML738709">
    <property type="protein sequence ID" value="KAE8157903.1"/>
    <property type="molecule type" value="Genomic_DNA"/>
</dbReference>
<keyword evidence="1" id="KW-0472">Membrane</keyword>
<gene>
    <name evidence="2" type="ORF">BDV40DRAFT_277018</name>
</gene>
<evidence type="ECO:0000313" key="2">
    <source>
        <dbReference type="EMBL" id="KAE8157903.1"/>
    </source>
</evidence>
<reference evidence="2 3" key="1">
    <citation type="submission" date="2019-04" db="EMBL/GenBank/DDBJ databases">
        <title>Friends and foes A comparative genomics study of 23 Aspergillus species from section Flavi.</title>
        <authorList>
            <consortium name="DOE Joint Genome Institute"/>
            <person name="Kjaerbolling I."/>
            <person name="Vesth T."/>
            <person name="Frisvad J.C."/>
            <person name="Nybo J.L."/>
            <person name="Theobald S."/>
            <person name="Kildgaard S."/>
            <person name="Isbrandt T."/>
            <person name="Kuo A."/>
            <person name="Sato A."/>
            <person name="Lyhne E.K."/>
            <person name="Kogle M.E."/>
            <person name="Wiebenga A."/>
            <person name="Kun R.S."/>
            <person name="Lubbers R.J."/>
            <person name="Makela M.R."/>
            <person name="Barry K."/>
            <person name="Chovatia M."/>
            <person name="Clum A."/>
            <person name="Daum C."/>
            <person name="Haridas S."/>
            <person name="He G."/>
            <person name="LaButti K."/>
            <person name="Lipzen A."/>
            <person name="Mondo S."/>
            <person name="Riley R."/>
            <person name="Salamov A."/>
            <person name="Simmons B.A."/>
            <person name="Magnuson J.K."/>
            <person name="Henrissat B."/>
            <person name="Mortensen U.H."/>
            <person name="Larsen T.O."/>
            <person name="Devries R.P."/>
            <person name="Grigoriev I.V."/>
            <person name="Machida M."/>
            <person name="Baker S.E."/>
            <person name="Andersen M.R."/>
        </authorList>
    </citation>
    <scope>NUCLEOTIDE SEQUENCE [LARGE SCALE GENOMIC DNA]</scope>
    <source>
        <strain evidence="2 3">CBS 117626</strain>
    </source>
</reference>
<proteinExistence type="predicted"/>
<keyword evidence="1" id="KW-0812">Transmembrane</keyword>
<evidence type="ECO:0000313" key="3">
    <source>
        <dbReference type="Proteomes" id="UP000326950"/>
    </source>
</evidence>
<name>A0A5N6UHD3_ASPTM</name>
<dbReference type="Proteomes" id="UP000326950">
    <property type="component" value="Unassembled WGS sequence"/>
</dbReference>
<organism evidence="2 3">
    <name type="scientific">Aspergillus tamarii</name>
    <dbReference type="NCBI Taxonomy" id="41984"/>
    <lineage>
        <taxon>Eukaryota</taxon>
        <taxon>Fungi</taxon>
        <taxon>Dikarya</taxon>
        <taxon>Ascomycota</taxon>
        <taxon>Pezizomycotina</taxon>
        <taxon>Eurotiomycetes</taxon>
        <taxon>Eurotiomycetidae</taxon>
        <taxon>Eurotiales</taxon>
        <taxon>Aspergillaceae</taxon>
        <taxon>Aspergillus</taxon>
        <taxon>Aspergillus subgen. Circumdati</taxon>
    </lineage>
</organism>
<keyword evidence="1" id="KW-1133">Transmembrane helix</keyword>
<dbReference type="AlphaFoldDB" id="A0A5N6UHD3"/>
<protein>
    <submittedName>
        <fullName evidence="2">Uncharacterized protein</fullName>
    </submittedName>
</protein>
<evidence type="ECO:0000256" key="1">
    <source>
        <dbReference type="SAM" id="Phobius"/>
    </source>
</evidence>